<proteinExistence type="predicted"/>
<accession>A0ABV6B0U5</accession>
<dbReference type="Proteomes" id="UP001589733">
    <property type="component" value="Unassembled WGS sequence"/>
</dbReference>
<evidence type="ECO:0000313" key="1">
    <source>
        <dbReference type="EMBL" id="MFB9993363.1"/>
    </source>
</evidence>
<dbReference type="PROSITE" id="PS51257">
    <property type="entry name" value="PROKAR_LIPOPROTEIN"/>
    <property type="match status" value="1"/>
</dbReference>
<name>A0ABV6B0U5_9DEIO</name>
<evidence type="ECO:0000313" key="2">
    <source>
        <dbReference type="Proteomes" id="UP001589733"/>
    </source>
</evidence>
<keyword evidence="2" id="KW-1185">Reference proteome</keyword>
<gene>
    <name evidence="1" type="ORF">ACFFLM_15450</name>
</gene>
<sequence>MRLTRKPRWPWAAALICALLLACVIWALEERRGQGALYCIERPGTLWNGLAPLPSTFTPECPPSQSYRQEVRAGESRVESYRVAGWQPRALLPLLRQGGYRQITDEPIGPGTYSAFLGRSTLIELHYVAAQQGDTTLITISGRP</sequence>
<dbReference type="RefSeq" id="WP_380012047.1">
    <property type="nucleotide sequence ID" value="NZ_JBHLYR010000047.1"/>
</dbReference>
<organism evidence="1 2">
    <name type="scientific">Deinococcus oregonensis</name>
    <dbReference type="NCBI Taxonomy" id="1805970"/>
    <lineage>
        <taxon>Bacteria</taxon>
        <taxon>Thermotogati</taxon>
        <taxon>Deinococcota</taxon>
        <taxon>Deinococci</taxon>
        <taxon>Deinococcales</taxon>
        <taxon>Deinococcaceae</taxon>
        <taxon>Deinococcus</taxon>
    </lineage>
</organism>
<dbReference type="EMBL" id="JBHLYR010000047">
    <property type="protein sequence ID" value="MFB9993363.1"/>
    <property type="molecule type" value="Genomic_DNA"/>
</dbReference>
<comment type="caution">
    <text evidence="1">The sequence shown here is derived from an EMBL/GenBank/DDBJ whole genome shotgun (WGS) entry which is preliminary data.</text>
</comment>
<reference evidence="1 2" key="1">
    <citation type="submission" date="2024-09" db="EMBL/GenBank/DDBJ databases">
        <authorList>
            <person name="Sun Q."/>
            <person name="Mori K."/>
        </authorList>
    </citation>
    <scope>NUCLEOTIDE SEQUENCE [LARGE SCALE GENOMIC DNA]</scope>
    <source>
        <strain evidence="1 2">JCM 13503</strain>
    </source>
</reference>
<protein>
    <submittedName>
        <fullName evidence="1">Uncharacterized protein</fullName>
    </submittedName>
</protein>